<proteinExistence type="predicted"/>
<dbReference type="EMBL" id="ML977312">
    <property type="protein sequence ID" value="KAF2121616.1"/>
    <property type="molecule type" value="Genomic_DNA"/>
</dbReference>
<organism evidence="1 2">
    <name type="scientific">Lophiotrema nucula</name>
    <dbReference type="NCBI Taxonomy" id="690887"/>
    <lineage>
        <taxon>Eukaryota</taxon>
        <taxon>Fungi</taxon>
        <taxon>Dikarya</taxon>
        <taxon>Ascomycota</taxon>
        <taxon>Pezizomycotina</taxon>
        <taxon>Dothideomycetes</taxon>
        <taxon>Pleosporomycetidae</taxon>
        <taxon>Pleosporales</taxon>
        <taxon>Lophiotremataceae</taxon>
        <taxon>Lophiotrema</taxon>
    </lineage>
</organism>
<accession>A0A6A5ZQT6</accession>
<reference evidence="1" key="1">
    <citation type="journal article" date="2020" name="Stud. Mycol.">
        <title>101 Dothideomycetes genomes: a test case for predicting lifestyles and emergence of pathogens.</title>
        <authorList>
            <person name="Haridas S."/>
            <person name="Albert R."/>
            <person name="Binder M."/>
            <person name="Bloem J."/>
            <person name="Labutti K."/>
            <person name="Salamov A."/>
            <person name="Andreopoulos B."/>
            <person name="Baker S."/>
            <person name="Barry K."/>
            <person name="Bills G."/>
            <person name="Bluhm B."/>
            <person name="Cannon C."/>
            <person name="Castanera R."/>
            <person name="Culley D."/>
            <person name="Daum C."/>
            <person name="Ezra D."/>
            <person name="Gonzalez J."/>
            <person name="Henrissat B."/>
            <person name="Kuo A."/>
            <person name="Liang C."/>
            <person name="Lipzen A."/>
            <person name="Lutzoni F."/>
            <person name="Magnuson J."/>
            <person name="Mondo S."/>
            <person name="Nolan M."/>
            <person name="Ohm R."/>
            <person name="Pangilinan J."/>
            <person name="Park H.-J."/>
            <person name="Ramirez L."/>
            <person name="Alfaro M."/>
            <person name="Sun H."/>
            <person name="Tritt A."/>
            <person name="Yoshinaga Y."/>
            <person name="Zwiers L.-H."/>
            <person name="Turgeon B."/>
            <person name="Goodwin S."/>
            <person name="Spatafora J."/>
            <person name="Crous P."/>
            <person name="Grigoriev I."/>
        </authorList>
    </citation>
    <scope>NUCLEOTIDE SEQUENCE</scope>
    <source>
        <strain evidence="1">CBS 627.86</strain>
    </source>
</reference>
<evidence type="ECO:0000313" key="1">
    <source>
        <dbReference type="EMBL" id="KAF2121616.1"/>
    </source>
</evidence>
<gene>
    <name evidence="1" type="ORF">BDV96DRAFT_594796</name>
</gene>
<sequence>MSYQSTPSFEQPSSVPTDSRHLQHFLCGVAWTIAGLHHLAENFPADAAVIDKFADHADDFSEDLLKEHLPTILQDLFTSATKYLLPELLAKVSNAQKRFPGVGSGDNGGSFFILLPYRPETRDDLSTFLNGVSYAMEELHRERGYFEDPEFLDEFHEDAKIKIDRLLETYS</sequence>
<dbReference type="Proteomes" id="UP000799770">
    <property type="component" value="Unassembled WGS sequence"/>
</dbReference>
<name>A0A6A5ZQT6_9PLEO</name>
<evidence type="ECO:0000313" key="2">
    <source>
        <dbReference type="Proteomes" id="UP000799770"/>
    </source>
</evidence>
<keyword evidence="2" id="KW-1185">Reference proteome</keyword>
<dbReference type="AlphaFoldDB" id="A0A6A5ZQT6"/>
<protein>
    <submittedName>
        <fullName evidence="1">Uncharacterized protein</fullName>
    </submittedName>
</protein>